<proteinExistence type="predicted"/>
<protein>
    <submittedName>
        <fullName evidence="1">Uncharacterized protein</fullName>
    </submittedName>
</protein>
<dbReference type="EMBL" id="CP042806">
    <property type="protein sequence ID" value="QEE31407.1"/>
    <property type="molecule type" value="Genomic_DNA"/>
</dbReference>
<evidence type="ECO:0000313" key="2">
    <source>
        <dbReference type="Proteomes" id="UP000321820"/>
    </source>
</evidence>
<evidence type="ECO:0000313" key="1">
    <source>
        <dbReference type="EMBL" id="QEE31407.1"/>
    </source>
</evidence>
<sequence length="329" mass="35527">MLLTLPYQVPAETCTTQSKMQPAERNVLADASLALARKVQANDQPGVQAATIPEFAANFSGIASAITTVSPKLAGKNAEVEQVYLLDASGNARNADGTFSNAEFFCTLNGRNAEADFSIPGLPPGRYAFAMVDFAGSSPWTLSMLLRQDGAGSPWKLAGLFPKENSAAGHDGLWYWRQGRTMAASKALWVAYIYYQQARLLLQPTVFVSSTHLESLRSESTSALPPEIANGIGPDTPLLVNGADGTAYRFFSIAPDNGLHADKLDIAIHMQMDPSITDPAVAQKRNRDAMSAFVKQHPEVRENFRGVWVFAEAPNRPAVTTVAAMNEIH</sequence>
<accession>A0A5B9ELV3</accession>
<reference evidence="1 2" key="1">
    <citation type="submission" date="2019-08" db="EMBL/GenBank/DDBJ databases">
        <title>Complete genome sequence of Terriglobus albidus strain ORNL.</title>
        <authorList>
            <person name="Podar M."/>
        </authorList>
    </citation>
    <scope>NUCLEOTIDE SEQUENCE [LARGE SCALE GENOMIC DNA]</scope>
    <source>
        <strain evidence="1 2">ORNL</strain>
    </source>
</reference>
<keyword evidence="2" id="KW-1185">Reference proteome</keyword>
<name>A0A5B9ELV3_9BACT</name>
<dbReference type="AlphaFoldDB" id="A0A5B9ELV3"/>
<dbReference type="OrthoDB" id="114681at2"/>
<dbReference type="KEGG" id="talb:FTW19_17130"/>
<gene>
    <name evidence="1" type="ORF">FTW19_17130</name>
</gene>
<organism evidence="1 2">
    <name type="scientific">Terriglobus albidus</name>
    <dbReference type="NCBI Taxonomy" id="1592106"/>
    <lineage>
        <taxon>Bacteria</taxon>
        <taxon>Pseudomonadati</taxon>
        <taxon>Acidobacteriota</taxon>
        <taxon>Terriglobia</taxon>
        <taxon>Terriglobales</taxon>
        <taxon>Acidobacteriaceae</taxon>
        <taxon>Terriglobus</taxon>
    </lineage>
</organism>
<dbReference type="Proteomes" id="UP000321820">
    <property type="component" value="Chromosome"/>
</dbReference>